<dbReference type="Pfam" id="PF08240">
    <property type="entry name" value="ADH_N"/>
    <property type="match status" value="1"/>
</dbReference>
<dbReference type="PANTHER" id="PTHR43677">
    <property type="entry name" value="SHORT-CHAIN DEHYDROGENASE/REDUCTASE"/>
    <property type="match status" value="1"/>
</dbReference>
<dbReference type="InterPro" id="IPR014188">
    <property type="entry name" value="Acrylyl-CoA_reductase_AcuI"/>
</dbReference>
<accession>A0A927FAU2</accession>
<name>A0A927FAU2_9BACT</name>
<evidence type="ECO:0000259" key="1">
    <source>
        <dbReference type="SMART" id="SM00829"/>
    </source>
</evidence>
<protein>
    <submittedName>
        <fullName evidence="2">Oxidoreductase</fullName>
    </submittedName>
</protein>
<dbReference type="InterPro" id="IPR036291">
    <property type="entry name" value="NAD(P)-bd_dom_sf"/>
</dbReference>
<dbReference type="AlphaFoldDB" id="A0A927FAU2"/>
<dbReference type="SUPFAM" id="SSF50129">
    <property type="entry name" value="GroES-like"/>
    <property type="match status" value="1"/>
</dbReference>
<dbReference type="SUPFAM" id="SSF51735">
    <property type="entry name" value="NAD(P)-binding Rossmann-fold domains"/>
    <property type="match status" value="1"/>
</dbReference>
<dbReference type="Proteomes" id="UP000622317">
    <property type="component" value="Unassembled WGS sequence"/>
</dbReference>
<keyword evidence="3" id="KW-1185">Reference proteome</keyword>
<dbReference type="InterPro" id="IPR011032">
    <property type="entry name" value="GroES-like_sf"/>
</dbReference>
<dbReference type="EMBL" id="JACYFG010000032">
    <property type="protein sequence ID" value="MBD5780048.1"/>
    <property type="molecule type" value="Genomic_DNA"/>
</dbReference>
<dbReference type="Gene3D" id="3.90.180.10">
    <property type="entry name" value="Medium-chain alcohol dehydrogenases, catalytic domain"/>
    <property type="match status" value="1"/>
</dbReference>
<dbReference type="PANTHER" id="PTHR43677:SF1">
    <property type="entry name" value="ACRYLYL-COA REDUCTASE ACUI-RELATED"/>
    <property type="match status" value="1"/>
</dbReference>
<reference evidence="2" key="1">
    <citation type="submission" date="2020-09" db="EMBL/GenBank/DDBJ databases">
        <title>Pelagicoccus enzymogenes sp. nov. with an EPS production, isolated from marine sediment.</title>
        <authorList>
            <person name="Feng X."/>
        </authorList>
    </citation>
    <scope>NUCLEOTIDE SEQUENCE</scope>
    <source>
        <strain evidence="2">NFK12</strain>
    </source>
</reference>
<evidence type="ECO:0000313" key="3">
    <source>
        <dbReference type="Proteomes" id="UP000622317"/>
    </source>
</evidence>
<dbReference type="InterPro" id="IPR020843">
    <property type="entry name" value="ER"/>
</dbReference>
<dbReference type="InterPro" id="IPR051397">
    <property type="entry name" value="Zn-ADH-like_protein"/>
</dbReference>
<dbReference type="NCBIfam" id="TIGR02823">
    <property type="entry name" value="oxido_YhdH"/>
    <property type="match status" value="1"/>
</dbReference>
<organism evidence="2 3">
    <name type="scientific">Pelagicoccus enzymogenes</name>
    <dbReference type="NCBI Taxonomy" id="2773457"/>
    <lineage>
        <taxon>Bacteria</taxon>
        <taxon>Pseudomonadati</taxon>
        <taxon>Verrucomicrobiota</taxon>
        <taxon>Opitutia</taxon>
        <taxon>Puniceicoccales</taxon>
        <taxon>Pelagicoccaceae</taxon>
        <taxon>Pelagicoccus</taxon>
    </lineage>
</organism>
<sequence length="327" mass="34828">MFKGICIEKTDTGQAVSRKTLSVSDLPEGDVLVDVSWTTLNYKDALAVSGKSPIVKRYPMVPGIDFAGVVAESENPSYHKGDAVVLTGWGVGEKHWGGWAEKARVDGSWLVPLPDGLSSRQAMAIGTAGFTAMLCVMTLEAQGVTPDKGEILVTGAAGGVGSVATALLARNGYRVAALTGRPEEEDYIKRLGARRIVDRERYAEAGRPLEKGLWAGAVDVVGGKVLANVLASMDYGGVVASCGLAGGMDLHTTVAPFILRGVTLAGVDSVMCERVRRMVAWQRLAQELDLRLLDEMVEEVPFGRILEVAPKMLEGRIRGRVVVSMSS</sequence>
<dbReference type="GO" id="GO:0043957">
    <property type="term" value="F:acryloyl-CoA reductase (NADPH) activity"/>
    <property type="evidence" value="ECO:0007669"/>
    <property type="project" value="TreeGrafter"/>
</dbReference>
<dbReference type="InterPro" id="IPR013149">
    <property type="entry name" value="ADH-like_C"/>
</dbReference>
<gene>
    <name evidence="2" type="ORF">IEN85_11155</name>
</gene>
<proteinExistence type="predicted"/>
<feature type="domain" description="Enoyl reductase (ER)" evidence="1">
    <location>
        <begin position="13"/>
        <end position="323"/>
    </location>
</feature>
<evidence type="ECO:0000313" key="2">
    <source>
        <dbReference type="EMBL" id="MBD5780048.1"/>
    </source>
</evidence>
<dbReference type="Pfam" id="PF00107">
    <property type="entry name" value="ADH_zinc_N"/>
    <property type="match status" value="1"/>
</dbReference>
<comment type="caution">
    <text evidence="2">The sequence shown here is derived from an EMBL/GenBank/DDBJ whole genome shotgun (WGS) entry which is preliminary data.</text>
</comment>
<dbReference type="RefSeq" id="WP_191617167.1">
    <property type="nucleotide sequence ID" value="NZ_JACYFG010000032.1"/>
</dbReference>
<dbReference type="CDD" id="cd08288">
    <property type="entry name" value="MDR_yhdh"/>
    <property type="match status" value="1"/>
</dbReference>
<dbReference type="SMART" id="SM00829">
    <property type="entry name" value="PKS_ER"/>
    <property type="match status" value="1"/>
</dbReference>
<dbReference type="Gene3D" id="3.40.50.720">
    <property type="entry name" value="NAD(P)-binding Rossmann-like Domain"/>
    <property type="match status" value="1"/>
</dbReference>
<dbReference type="InterPro" id="IPR013154">
    <property type="entry name" value="ADH-like_N"/>
</dbReference>